<dbReference type="SMART" id="SM00854">
    <property type="entry name" value="PGA_cap"/>
    <property type="match status" value="1"/>
</dbReference>
<name>A0A1G6P6Y5_9FIRM</name>
<keyword evidence="4" id="KW-1185">Reference proteome</keyword>
<proteinExistence type="inferred from homology"/>
<evidence type="ECO:0000313" key="3">
    <source>
        <dbReference type="EMBL" id="SDC75256.1"/>
    </source>
</evidence>
<dbReference type="SUPFAM" id="SSF56300">
    <property type="entry name" value="Metallo-dependent phosphatases"/>
    <property type="match status" value="1"/>
</dbReference>
<dbReference type="Pfam" id="PF09587">
    <property type="entry name" value="PGA_cap"/>
    <property type="match status" value="1"/>
</dbReference>
<feature type="domain" description="Capsule synthesis protein CapA" evidence="2">
    <location>
        <begin position="9"/>
        <end position="321"/>
    </location>
</feature>
<evidence type="ECO:0000259" key="2">
    <source>
        <dbReference type="SMART" id="SM00854"/>
    </source>
</evidence>
<gene>
    <name evidence="3" type="ORF">SAMN04487864_12010</name>
</gene>
<dbReference type="RefSeq" id="WP_218118246.1">
    <property type="nucleotide sequence ID" value="NZ_FMYW01000020.1"/>
</dbReference>
<reference evidence="4" key="1">
    <citation type="submission" date="2016-10" db="EMBL/GenBank/DDBJ databases">
        <authorList>
            <person name="Varghese N."/>
            <person name="Submissions S."/>
        </authorList>
    </citation>
    <scope>NUCLEOTIDE SEQUENCE [LARGE SCALE GENOMIC DNA]</scope>
    <source>
        <strain evidence="4">DSM 11005</strain>
    </source>
</reference>
<dbReference type="Proteomes" id="UP000198943">
    <property type="component" value="Unassembled WGS sequence"/>
</dbReference>
<sequence length="438" mass="48704">MQKMKKTVSMVLAGDSFITQRLPRDAKLAALKHYLEGFDVRFTNFEILLHDFEVFPAPVSGGTWACARPAVLQDLQYLGFNLYTWANNHTIDWNLGGILTTKKHLDAAGVVHAGCGINLEEAAQPRYLDLPQGRVAIIGVTSTMNEWGMASNPRRDVLGRPGANVLRYQTVHKVKPKELETLRKIVDQTEVNADRMLLEKEGFNKPLTGGYLIGKIRFEATARGEMPGTVTTMNKKDADRIVRSIEEAKRQADFVFVSHHSHERKGMAKNRPADFCRDFAKLCIDAGATAYIGHGPHIWRGIEIYKDKPVFYSLGDFIFQNDSVERQPTEFYDLYDLGPDNTVADGLDARSANGTRGLAVDHFVFESALASFTVTDGAIREVDLQPLSLGFKNGRSLRGRPELADAKYGEQILADIADLSKEYGTDIQIADGKGKILI</sequence>
<evidence type="ECO:0000313" key="4">
    <source>
        <dbReference type="Proteomes" id="UP000198943"/>
    </source>
</evidence>
<organism evidence="3 4">
    <name type="scientific">Succiniclasticum ruminis</name>
    <dbReference type="NCBI Taxonomy" id="40841"/>
    <lineage>
        <taxon>Bacteria</taxon>
        <taxon>Bacillati</taxon>
        <taxon>Bacillota</taxon>
        <taxon>Negativicutes</taxon>
        <taxon>Acidaminococcales</taxon>
        <taxon>Acidaminococcaceae</taxon>
        <taxon>Succiniclasticum</taxon>
    </lineage>
</organism>
<dbReference type="InterPro" id="IPR029052">
    <property type="entry name" value="Metallo-depent_PP-like"/>
</dbReference>
<dbReference type="InterPro" id="IPR052169">
    <property type="entry name" value="CW_Biosynth-Accessory"/>
</dbReference>
<dbReference type="PANTHER" id="PTHR33393">
    <property type="entry name" value="POLYGLUTAMINE SYNTHESIS ACCESSORY PROTEIN RV0574C-RELATED"/>
    <property type="match status" value="1"/>
</dbReference>
<dbReference type="CDD" id="cd07381">
    <property type="entry name" value="MPP_CapA"/>
    <property type="match status" value="1"/>
</dbReference>
<protein>
    <submittedName>
        <fullName evidence="3">Poly-gamma-glutamate synthesis protein (Capsule biosynthesis protein)</fullName>
    </submittedName>
</protein>
<dbReference type="InterPro" id="IPR019079">
    <property type="entry name" value="Capsule_synth_CapA"/>
</dbReference>
<evidence type="ECO:0000256" key="1">
    <source>
        <dbReference type="ARBA" id="ARBA00005662"/>
    </source>
</evidence>
<dbReference type="PANTHER" id="PTHR33393:SF13">
    <property type="entry name" value="PGA BIOSYNTHESIS PROTEIN CAPA"/>
    <property type="match status" value="1"/>
</dbReference>
<dbReference type="EMBL" id="FMYW01000020">
    <property type="protein sequence ID" value="SDC75256.1"/>
    <property type="molecule type" value="Genomic_DNA"/>
</dbReference>
<comment type="similarity">
    <text evidence="1">Belongs to the CapA family.</text>
</comment>
<accession>A0A1G6P6Y5</accession>
<dbReference type="AlphaFoldDB" id="A0A1G6P6Y5"/>